<evidence type="ECO:0000259" key="4">
    <source>
        <dbReference type="Pfam" id="PF00891"/>
    </source>
</evidence>
<evidence type="ECO:0000313" key="5">
    <source>
        <dbReference type="EMBL" id="MEE2030921.1"/>
    </source>
</evidence>
<dbReference type="EMBL" id="JAUZMZ010000006">
    <property type="protein sequence ID" value="MEE2030921.1"/>
    <property type="molecule type" value="Genomic_DNA"/>
</dbReference>
<keyword evidence="3" id="KW-0949">S-adenosyl-L-methionine</keyword>
<evidence type="ECO:0000256" key="2">
    <source>
        <dbReference type="ARBA" id="ARBA00022679"/>
    </source>
</evidence>
<protein>
    <submittedName>
        <fullName evidence="5">Methyltransferase</fullName>
    </submittedName>
</protein>
<organism evidence="5 6">
    <name type="scientific">Rhodococcus chondri</name>
    <dbReference type="NCBI Taxonomy" id="3065941"/>
    <lineage>
        <taxon>Bacteria</taxon>
        <taxon>Bacillati</taxon>
        <taxon>Actinomycetota</taxon>
        <taxon>Actinomycetes</taxon>
        <taxon>Mycobacteriales</taxon>
        <taxon>Nocardiaceae</taxon>
        <taxon>Rhodococcus</taxon>
    </lineage>
</organism>
<dbReference type="SUPFAM" id="SSF53335">
    <property type="entry name" value="S-adenosyl-L-methionine-dependent methyltransferases"/>
    <property type="match status" value="1"/>
</dbReference>
<dbReference type="InterPro" id="IPR001077">
    <property type="entry name" value="COMT_C"/>
</dbReference>
<dbReference type="GO" id="GO:0008168">
    <property type="term" value="F:methyltransferase activity"/>
    <property type="evidence" value="ECO:0007669"/>
    <property type="project" value="UniProtKB-KW"/>
</dbReference>
<gene>
    <name evidence="5" type="ORF">Q8814_02125</name>
</gene>
<evidence type="ECO:0000256" key="3">
    <source>
        <dbReference type="ARBA" id="ARBA00022691"/>
    </source>
</evidence>
<sequence>MAPQPVSVAILEHVAAAMPTGSHLVLVEIVQHPNAPHFLAPVVDLQMLTQTDGGRQRTLDQLNALLHNAGLTPTGNVFVSLPHSLVEARK</sequence>
<keyword evidence="1 5" id="KW-0489">Methyltransferase</keyword>
<dbReference type="InterPro" id="IPR016461">
    <property type="entry name" value="COMT-like"/>
</dbReference>
<dbReference type="Pfam" id="PF00891">
    <property type="entry name" value="Methyltransf_2"/>
    <property type="match status" value="1"/>
</dbReference>
<evidence type="ECO:0000256" key="1">
    <source>
        <dbReference type="ARBA" id="ARBA00022603"/>
    </source>
</evidence>
<keyword evidence="6" id="KW-1185">Reference proteome</keyword>
<accession>A0ABU7JLK5</accession>
<comment type="caution">
    <text evidence="5">The sequence shown here is derived from an EMBL/GenBank/DDBJ whole genome shotgun (WGS) entry which is preliminary data.</text>
</comment>
<dbReference type="RefSeq" id="WP_330150342.1">
    <property type="nucleotide sequence ID" value="NZ_JAUZMZ010000006.1"/>
</dbReference>
<name>A0ABU7JLK5_9NOCA</name>
<dbReference type="InterPro" id="IPR029063">
    <property type="entry name" value="SAM-dependent_MTases_sf"/>
</dbReference>
<dbReference type="Proteomes" id="UP001331936">
    <property type="component" value="Unassembled WGS sequence"/>
</dbReference>
<feature type="domain" description="O-methyltransferase C-terminal" evidence="4">
    <location>
        <begin position="8"/>
        <end position="71"/>
    </location>
</feature>
<reference evidence="5 6" key="1">
    <citation type="submission" date="2023-08" db="EMBL/GenBank/DDBJ databases">
        <authorList>
            <person name="Girao M."/>
            <person name="Carvalho M.F."/>
        </authorList>
    </citation>
    <scope>NUCLEOTIDE SEQUENCE [LARGE SCALE GENOMIC DNA]</scope>
    <source>
        <strain evidence="5 6">CC-R104</strain>
    </source>
</reference>
<proteinExistence type="predicted"/>
<evidence type="ECO:0000313" key="6">
    <source>
        <dbReference type="Proteomes" id="UP001331936"/>
    </source>
</evidence>
<dbReference type="Gene3D" id="3.40.50.150">
    <property type="entry name" value="Vaccinia Virus protein VP39"/>
    <property type="match status" value="1"/>
</dbReference>
<dbReference type="PROSITE" id="PS51683">
    <property type="entry name" value="SAM_OMT_II"/>
    <property type="match status" value="1"/>
</dbReference>
<keyword evidence="2" id="KW-0808">Transferase</keyword>
<dbReference type="GO" id="GO:0032259">
    <property type="term" value="P:methylation"/>
    <property type="evidence" value="ECO:0007669"/>
    <property type="project" value="UniProtKB-KW"/>
</dbReference>